<evidence type="ECO:0000256" key="1">
    <source>
        <dbReference type="SAM" id="Phobius"/>
    </source>
</evidence>
<dbReference type="Proteomes" id="UP001161388">
    <property type="component" value="Unassembled WGS sequence"/>
</dbReference>
<dbReference type="EMBL" id="BSNL01000001">
    <property type="protein sequence ID" value="GLQ28660.1"/>
    <property type="molecule type" value="Genomic_DNA"/>
</dbReference>
<sequence length="250" mass="27395">MITEAKHYAAKTAMEKAELVFRIVSASLVVVTIHYIGFFSRLTNDYYTVMFPSLVKRIAWELVSTLAFTSMIVAALLLVGGLLKGALAGVLQFSDVEIPEKLDQGYPIDLERIGGMYGMVLAVAYFPSDTSVSARLIFFVTCLVTAAAFYLIFFAKAEGSTKWSRFFEPFRDKGLAVRALIASALFASYFAGQGLASSLLEADPVRIVMDRGDMDAVILATSETTMIVKNDEGLVLLPIHEINKVVFSVD</sequence>
<dbReference type="RefSeq" id="WP_284375238.1">
    <property type="nucleotide sequence ID" value="NZ_BSNL01000001.1"/>
</dbReference>
<reference evidence="2" key="1">
    <citation type="journal article" date="2014" name="Int. J. Syst. Evol. Microbiol.">
        <title>Complete genome of a new Firmicutes species belonging to the dominant human colonic microbiota ('Ruminococcus bicirculans') reveals two chromosomes and a selective capacity to utilize plant glucans.</title>
        <authorList>
            <consortium name="NISC Comparative Sequencing Program"/>
            <person name="Wegmann U."/>
            <person name="Louis P."/>
            <person name="Goesmann A."/>
            <person name="Henrissat B."/>
            <person name="Duncan S.H."/>
            <person name="Flint H.J."/>
        </authorList>
    </citation>
    <scope>NUCLEOTIDE SEQUENCE</scope>
    <source>
        <strain evidence="2">NBRC 109915</strain>
    </source>
</reference>
<evidence type="ECO:0000313" key="2">
    <source>
        <dbReference type="EMBL" id="GLQ28660.1"/>
    </source>
</evidence>
<evidence type="ECO:0000313" key="3">
    <source>
        <dbReference type="Proteomes" id="UP001161388"/>
    </source>
</evidence>
<comment type="caution">
    <text evidence="2">The sequence shown here is derived from an EMBL/GenBank/DDBJ whole genome shotgun (WGS) entry which is preliminary data.</text>
</comment>
<keyword evidence="1" id="KW-0812">Transmembrane</keyword>
<name>A0ABQ5VN98_9RHOB</name>
<gene>
    <name evidence="2" type="ORF">GCM10007927_34630</name>
</gene>
<feature type="transmembrane region" description="Helical" evidence="1">
    <location>
        <begin position="20"/>
        <end position="38"/>
    </location>
</feature>
<reference evidence="2" key="2">
    <citation type="submission" date="2023-01" db="EMBL/GenBank/DDBJ databases">
        <title>Draft genome sequence of Sulfitobacter pacificus strain NBRC 109915.</title>
        <authorList>
            <person name="Sun Q."/>
            <person name="Mori K."/>
        </authorList>
    </citation>
    <scope>NUCLEOTIDE SEQUENCE</scope>
    <source>
        <strain evidence="2">NBRC 109915</strain>
    </source>
</reference>
<keyword evidence="3" id="KW-1185">Reference proteome</keyword>
<feature type="transmembrane region" description="Helical" evidence="1">
    <location>
        <begin position="175"/>
        <end position="196"/>
    </location>
</feature>
<organism evidence="2 3">
    <name type="scientific">Sulfitobacter pacificus</name>
    <dbReference type="NCBI Taxonomy" id="1499314"/>
    <lineage>
        <taxon>Bacteria</taxon>
        <taxon>Pseudomonadati</taxon>
        <taxon>Pseudomonadota</taxon>
        <taxon>Alphaproteobacteria</taxon>
        <taxon>Rhodobacterales</taxon>
        <taxon>Roseobacteraceae</taxon>
        <taxon>Sulfitobacter</taxon>
    </lineage>
</organism>
<feature type="transmembrane region" description="Helical" evidence="1">
    <location>
        <begin position="134"/>
        <end position="154"/>
    </location>
</feature>
<proteinExistence type="predicted"/>
<feature type="transmembrane region" description="Helical" evidence="1">
    <location>
        <begin position="58"/>
        <end position="83"/>
    </location>
</feature>
<accession>A0ABQ5VN98</accession>
<protein>
    <submittedName>
        <fullName evidence="2">Uncharacterized protein</fullName>
    </submittedName>
</protein>
<keyword evidence="1" id="KW-1133">Transmembrane helix</keyword>
<keyword evidence="1" id="KW-0472">Membrane</keyword>